<dbReference type="InterPro" id="IPR025951">
    <property type="entry name" value="GXWXG_dom"/>
</dbReference>
<proteinExistence type="predicted"/>
<evidence type="ECO:0000313" key="4">
    <source>
        <dbReference type="Proteomes" id="UP000744980"/>
    </source>
</evidence>
<dbReference type="AlphaFoldDB" id="A0AAW4FNY7"/>
<evidence type="ECO:0000313" key="3">
    <source>
        <dbReference type="EMBL" id="MBM3093029.1"/>
    </source>
</evidence>
<dbReference type="InterPro" id="IPR025568">
    <property type="entry name" value="DUF4334"/>
</dbReference>
<name>A0AAW4FNY7_9HYPH</name>
<feature type="domain" description="DUF4334" evidence="2">
    <location>
        <begin position="116"/>
        <end position="170"/>
    </location>
</feature>
<dbReference type="RefSeq" id="WP_057207679.1">
    <property type="nucleotide sequence ID" value="NZ_CP083374.1"/>
</dbReference>
<dbReference type="Pfam" id="PF14231">
    <property type="entry name" value="GXWXG"/>
    <property type="match status" value="1"/>
</dbReference>
<comment type="caution">
    <text evidence="3">The sequence shown here is derived from an EMBL/GenBank/DDBJ whole genome shotgun (WGS) entry which is preliminary data.</text>
</comment>
<evidence type="ECO:0000259" key="1">
    <source>
        <dbReference type="Pfam" id="PF14231"/>
    </source>
</evidence>
<feature type="domain" description="GXWXG" evidence="1">
    <location>
        <begin position="15"/>
        <end position="68"/>
    </location>
</feature>
<keyword evidence="4" id="KW-1185">Reference proteome</keyword>
<dbReference type="Pfam" id="PF14232">
    <property type="entry name" value="DUF4334"/>
    <property type="match status" value="1"/>
</dbReference>
<evidence type="ECO:0000259" key="2">
    <source>
        <dbReference type="Pfam" id="PF14232"/>
    </source>
</evidence>
<dbReference type="Proteomes" id="UP000744980">
    <property type="component" value="Unassembled WGS sequence"/>
</dbReference>
<dbReference type="EMBL" id="WXFA01000012">
    <property type="protein sequence ID" value="MBM3093029.1"/>
    <property type="molecule type" value="Genomic_DNA"/>
</dbReference>
<organism evidence="3 4">
    <name type="scientific">Ensifer canadensis</name>
    <dbReference type="NCBI Taxonomy" id="555315"/>
    <lineage>
        <taxon>Bacteria</taxon>
        <taxon>Pseudomonadati</taxon>
        <taxon>Pseudomonadota</taxon>
        <taxon>Alphaproteobacteria</taxon>
        <taxon>Hyphomicrobiales</taxon>
        <taxon>Rhizobiaceae</taxon>
        <taxon>Sinorhizobium/Ensifer group</taxon>
        <taxon>Ensifer</taxon>
    </lineage>
</organism>
<dbReference type="Gene3D" id="2.40.128.580">
    <property type="entry name" value="GXWXG domain"/>
    <property type="match status" value="1"/>
</dbReference>
<gene>
    <name evidence="3" type="ORF">GFB56_19830</name>
</gene>
<accession>A0AAW4FNY7</accession>
<sequence>MIDLSPITTVEALERFRELPPAYRRELAGLWRGSGLPTGHPLDGVLENLGWFGKRFHPNLRADALLFQFGPNRLVALDPAYIPLGLTLRLGSIGRTRLARHCFRFLQRPLRACGPTATLEMQDFEGIRSAAMVYDRQPITDRFRRMGDDQLFGMMSAHRDPRPYFFILTRQE</sequence>
<reference evidence="3 4" key="1">
    <citation type="submission" date="2020-01" db="EMBL/GenBank/DDBJ databases">
        <title>Draft genome assembly of Ensifer adhaerens T173.</title>
        <authorList>
            <person name="Craig J.E."/>
            <person name="Stinchcombe J.R."/>
        </authorList>
    </citation>
    <scope>NUCLEOTIDE SEQUENCE [LARGE SCALE GENOMIC DNA]</scope>
    <source>
        <strain evidence="3 4">T173</strain>
    </source>
</reference>
<protein>
    <submittedName>
        <fullName evidence="3">DUF4334 domain-containing protein</fullName>
    </submittedName>
</protein>